<dbReference type="InterPro" id="IPR013785">
    <property type="entry name" value="Aldolase_TIM"/>
</dbReference>
<organism evidence="1 2">
    <name type="scientific">Corynebacterium pollutisoli</name>
    <dbReference type="NCBI Taxonomy" id="1610489"/>
    <lineage>
        <taxon>Bacteria</taxon>
        <taxon>Bacillati</taxon>
        <taxon>Actinomycetota</taxon>
        <taxon>Actinomycetes</taxon>
        <taxon>Mycobacteriales</taxon>
        <taxon>Corynebacteriaceae</taxon>
        <taxon>Corynebacterium</taxon>
    </lineage>
</organism>
<dbReference type="Gene3D" id="3.20.20.70">
    <property type="entry name" value="Aldolase class I"/>
    <property type="match status" value="1"/>
</dbReference>
<gene>
    <name evidence="1" type="ORF">SAMN06295981_0665</name>
</gene>
<sequence>MTSDAAWLSGHAFLLLVDAPVVGDGVDRARSAGLRGVVLAPSTLQSSGDTEGLTVAAVVGWPSGRHHTLVKAAEARLAVAQGATEIWLATDPHIADPNALLAEIVAVREAVPPPVTLAVHLDAGRGADSARALADAAALAGAERLVGTSMSGDLPHTLLADSLDAVIDALDAGADRVAVSDVAAVCPPPR</sequence>
<dbReference type="RefSeq" id="WP_085548845.1">
    <property type="nucleotide sequence ID" value="NZ_FXAR01000002.1"/>
</dbReference>
<dbReference type="EMBL" id="FXAR01000002">
    <property type="protein sequence ID" value="SMG14469.1"/>
    <property type="molecule type" value="Genomic_DNA"/>
</dbReference>
<proteinExistence type="predicted"/>
<evidence type="ECO:0000313" key="2">
    <source>
        <dbReference type="Proteomes" id="UP000193309"/>
    </source>
</evidence>
<evidence type="ECO:0000313" key="1">
    <source>
        <dbReference type="EMBL" id="SMG14469.1"/>
    </source>
</evidence>
<dbReference type="Proteomes" id="UP000193309">
    <property type="component" value="Unassembled WGS sequence"/>
</dbReference>
<dbReference type="OrthoDB" id="4421412at2"/>
<dbReference type="STRING" id="1610489.SAMN06295981_0665"/>
<protein>
    <submittedName>
        <fullName evidence="1">Deoxyribose-phosphate aldolase</fullName>
    </submittedName>
</protein>
<accession>A0A1X7IIQ5</accession>
<dbReference type="AlphaFoldDB" id="A0A1X7IIQ5"/>
<reference evidence="2" key="1">
    <citation type="submission" date="2017-04" db="EMBL/GenBank/DDBJ databases">
        <authorList>
            <person name="Varghese N."/>
            <person name="Submissions S."/>
        </authorList>
    </citation>
    <scope>NUCLEOTIDE SEQUENCE [LARGE SCALE GENOMIC DNA]</scope>
    <source>
        <strain evidence="2">VDS</strain>
    </source>
</reference>
<keyword evidence="2" id="KW-1185">Reference proteome</keyword>
<name>A0A1X7IIQ5_9CORY</name>
<dbReference type="SUPFAM" id="SSF51569">
    <property type="entry name" value="Aldolase"/>
    <property type="match status" value="1"/>
</dbReference>